<dbReference type="GO" id="GO:0022857">
    <property type="term" value="F:transmembrane transporter activity"/>
    <property type="evidence" value="ECO:0007669"/>
    <property type="project" value="InterPro"/>
</dbReference>
<dbReference type="GO" id="GO:0016020">
    <property type="term" value="C:membrane"/>
    <property type="evidence" value="ECO:0007669"/>
    <property type="project" value="UniProtKB-SubCell"/>
</dbReference>
<evidence type="ECO:0008006" key="9">
    <source>
        <dbReference type="Google" id="ProtNLM"/>
    </source>
</evidence>
<evidence type="ECO:0000313" key="8">
    <source>
        <dbReference type="Proteomes" id="UP000284375"/>
    </source>
</evidence>
<dbReference type="OrthoDB" id="422206at2759"/>
<feature type="transmembrane region" description="Helical" evidence="6">
    <location>
        <begin position="114"/>
        <end position="132"/>
    </location>
</feature>
<dbReference type="Pfam" id="PF07690">
    <property type="entry name" value="MFS_1"/>
    <property type="match status" value="1"/>
</dbReference>
<dbReference type="InterPro" id="IPR011701">
    <property type="entry name" value="MFS"/>
</dbReference>
<feature type="compositionally biased region" description="Polar residues" evidence="5">
    <location>
        <begin position="23"/>
        <end position="43"/>
    </location>
</feature>
<feature type="compositionally biased region" description="Low complexity" evidence="5">
    <location>
        <begin position="56"/>
        <end position="73"/>
    </location>
</feature>
<dbReference type="Proteomes" id="UP000284375">
    <property type="component" value="Unassembled WGS sequence"/>
</dbReference>
<comment type="subcellular location">
    <subcellularLocation>
        <location evidence="1">Membrane</location>
        <topology evidence="1">Multi-pass membrane protein</topology>
    </subcellularLocation>
</comment>
<dbReference type="InterPro" id="IPR049680">
    <property type="entry name" value="FLVCR1-2_SLC49-like"/>
</dbReference>
<evidence type="ECO:0000313" key="7">
    <source>
        <dbReference type="EMBL" id="ROW03300.1"/>
    </source>
</evidence>
<keyword evidence="4 6" id="KW-0472">Membrane</keyword>
<feature type="transmembrane region" description="Helical" evidence="6">
    <location>
        <begin position="181"/>
        <end position="200"/>
    </location>
</feature>
<reference evidence="7 8" key="1">
    <citation type="submission" date="2015-09" db="EMBL/GenBank/DDBJ databases">
        <title>Host preference determinants of Valsa canker pathogens revealed by comparative genomics.</title>
        <authorList>
            <person name="Yin Z."/>
            <person name="Huang L."/>
        </authorList>
    </citation>
    <scope>NUCLEOTIDE SEQUENCE [LARGE SCALE GENOMIC DNA]</scope>
    <source>
        <strain evidence="7 8">YSFL</strain>
    </source>
</reference>
<dbReference type="InterPro" id="IPR036259">
    <property type="entry name" value="MFS_trans_sf"/>
</dbReference>
<keyword evidence="3 6" id="KW-1133">Transmembrane helix</keyword>
<feature type="compositionally biased region" description="Basic and acidic residues" evidence="5">
    <location>
        <begin position="45"/>
        <end position="55"/>
    </location>
</feature>
<dbReference type="SUPFAM" id="SSF103473">
    <property type="entry name" value="MFS general substrate transporter"/>
    <property type="match status" value="1"/>
</dbReference>
<dbReference type="STRING" id="252740.A0A423WIT6"/>
<dbReference type="Gene3D" id="1.20.1250.20">
    <property type="entry name" value="MFS general substrate transporter like domains"/>
    <property type="match status" value="1"/>
</dbReference>
<dbReference type="PANTHER" id="PTHR10924">
    <property type="entry name" value="MAJOR FACILITATOR SUPERFAMILY PROTEIN-RELATED"/>
    <property type="match status" value="1"/>
</dbReference>
<feature type="transmembrane region" description="Helical" evidence="6">
    <location>
        <begin position="206"/>
        <end position="227"/>
    </location>
</feature>
<feature type="region of interest" description="Disordered" evidence="5">
    <location>
        <begin position="1"/>
        <end position="77"/>
    </location>
</feature>
<feature type="compositionally biased region" description="Basic and acidic residues" evidence="5">
    <location>
        <begin position="1"/>
        <end position="20"/>
    </location>
</feature>
<name>A0A423WIT6_CYTCH</name>
<organism evidence="7 8">
    <name type="scientific">Cytospora chrysosperma</name>
    <name type="common">Cytospora canker fungus</name>
    <name type="synonym">Sphaeria chrysosperma</name>
    <dbReference type="NCBI Taxonomy" id="252740"/>
    <lineage>
        <taxon>Eukaryota</taxon>
        <taxon>Fungi</taxon>
        <taxon>Dikarya</taxon>
        <taxon>Ascomycota</taxon>
        <taxon>Pezizomycotina</taxon>
        <taxon>Sordariomycetes</taxon>
        <taxon>Sordariomycetidae</taxon>
        <taxon>Diaporthales</taxon>
        <taxon>Cytosporaceae</taxon>
        <taxon>Cytospora</taxon>
    </lineage>
</organism>
<evidence type="ECO:0000256" key="5">
    <source>
        <dbReference type="SAM" id="MobiDB-lite"/>
    </source>
</evidence>
<dbReference type="EMBL" id="LJZO01000003">
    <property type="protein sequence ID" value="ROW03300.1"/>
    <property type="molecule type" value="Genomic_DNA"/>
</dbReference>
<evidence type="ECO:0000256" key="1">
    <source>
        <dbReference type="ARBA" id="ARBA00004141"/>
    </source>
</evidence>
<feature type="transmembrane region" description="Helical" evidence="6">
    <location>
        <begin position="152"/>
        <end position="174"/>
    </location>
</feature>
<gene>
    <name evidence="7" type="ORF">VSDG_01339</name>
</gene>
<comment type="caution">
    <text evidence="7">The sequence shown here is derived from an EMBL/GenBank/DDBJ whole genome shotgun (WGS) entry which is preliminary data.</text>
</comment>
<protein>
    <recommendedName>
        <fullName evidence="9">Major facilitator superfamily (MFS) profile domain-containing protein</fullName>
    </recommendedName>
</protein>
<accession>A0A423WIT6</accession>
<evidence type="ECO:0000256" key="4">
    <source>
        <dbReference type="ARBA" id="ARBA00023136"/>
    </source>
</evidence>
<feature type="transmembrane region" description="Helical" evidence="6">
    <location>
        <begin position="498"/>
        <end position="518"/>
    </location>
</feature>
<sequence>MASEIKAGDWKEDGVKRIEGELDQQSPRRWSSVSKTDQISAEVSDQDHPTSRVDNDGNNNNNNNNNTNNSTDNRGARRFPRMGLDALLHESRPSSGELDRDGTAQFYKVYKRRWFGVVQLTLLNIIVSWDWLTFSPVASTAAQFFDTSESNINWLSTAFLFAFCAVVPIVIYVLHWGPKPSILASAILILVGNWVRYAGVMASPHSFGAVMFGQILIGFAQPFVLAAPTRYSDMWFTNRGRVAATALMSLANPLGAALGQLIVPFWVYSPADIPNATLYVSIIPMTNIDKATVGCVPALFIPARPPTPAAPSSEERKLSLAVSVRVLARSPEFWMLFVPYAVYVGFFNSISSLLNQVMQPYGFDDTESGLAGAVLIVVGLASSAVTSPILDRTKAFLRAIKLAVPAIGLCYLALVWMPATRALAGPYVVLAALGAASFSLVPVAMELLAELTHPVSPAVTATLAWAGGQLLGGVFIIASDALRAGPAADPPRNMDRALVFEAVVAMAVVPVPLCLGLFGRGDHVLLRRVQTDRDRLAVQAAAAAQAGRDEDGGAV</sequence>
<feature type="transmembrane region" description="Helical" evidence="6">
    <location>
        <begin position="370"/>
        <end position="390"/>
    </location>
</feature>
<feature type="transmembrane region" description="Helical" evidence="6">
    <location>
        <begin position="425"/>
        <end position="445"/>
    </location>
</feature>
<dbReference type="AlphaFoldDB" id="A0A423WIT6"/>
<feature type="transmembrane region" description="Helical" evidence="6">
    <location>
        <begin position="333"/>
        <end position="350"/>
    </location>
</feature>
<dbReference type="PANTHER" id="PTHR10924:SF6">
    <property type="entry name" value="SOLUTE CARRIER FAMILY 49 MEMBER A3"/>
    <property type="match status" value="1"/>
</dbReference>
<feature type="transmembrane region" description="Helical" evidence="6">
    <location>
        <begin position="402"/>
        <end position="419"/>
    </location>
</feature>
<keyword evidence="8" id="KW-1185">Reference proteome</keyword>
<evidence type="ECO:0000256" key="3">
    <source>
        <dbReference type="ARBA" id="ARBA00022989"/>
    </source>
</evidence>
<evidence type="ECO:0000256" key="2">
    <source>
        <dbReference type="ARBA" id="ARBA00022692"/>
    </source>
</evidence>
<keyword evidence="2 6" id="KW-0812">Transmembrane</keyword>
<evidence type="ECO:0000256" key="6">
    <source>
        <dbReference type="SAM" id="Phobius"/>
    </source>
</evidence>
<proteinExistence type="predicted"/>
<feature type="transmembrane region" description="Helical" evidence="6">
    <location>
        <begin position="457"/>
        <end position="478"/>
    </location>
</feature>